<keyword evidence="3" id="KW-1185">Reference proteome</keyword>
<organism evidence="2 3">
    <name type="scientific">Lophium mytilinum</name>
    <dbReference type="NCBI Taxonomy" id="390894"/>
    <lineage>
        <taxon>Eukaryota</taxon>
        <taxon>Fungi</taxon>
        <taxon>Dikarya</taxon>
        <taxon>Ascomycota</taxon>
        <taxon>Pezizomycotina</taxon>
        <taxon>Dothideomycetes</taxon>
        <taxon>Pleosporomycetidae</taxon>
        <taxon>Mytilinidiales</taxon>
        <taxon>Mytilinidiaceae</taxon>
        <taxon>Lophium</taxon>
    </lineage>
</organism>
<sequence>MDSYPLIRQRITPIYILRRRLLKHKLFLTSIFLQGCIFVIGLPALNRHRTRLIRVIDSLHHLRISGINAVFLKASRITCELSKQCDV</sequence>
<dbReference type="EMBL" id="MU004190">
    <property type="protein sequence ID" value="KAF2494480.1"/>
    <property type="molecule type" value="Genomic_DNA"/>
</dbReference>
<dbReference type="AlphaFoldDB" id="A0A6A6QR44"/>
<protein>
    <submittedName>
        <fullName evidence="2">Uncharacterized protein</fullName>
    </submittedName>
</protein>
<keyword evidence="1" id="KW-1133">Transmembrane helix</keyword>
<evidence type="ECO:0000313" key="3">
    <source>
        <dbReference type="Proteomes" id="UP000799750"/>
    </source>
</evidence>
<feature type="transmembrane region" description="Helical" evidence="1">
    <location>
        <begin position="26"/>
        <end position="45"/>
    </location>
</feature>
<keyword evidence="1" id="KW-0812">Transmembrane</keyword>
<name>A0A6A6QR44_9PEZI</name>
<gene>
    <name evidence="2" type="ORF">BU16DRAFT_40866</name>
</gene>
<reference evidence="2" key="1">
    <citation type="journal article" date="2020" name="Stud. Mycol.">
        <title>101 Dothideomycetes genomes: a test case for predicting lifestyles and emergence of pathogens.</title>
        <authorList>
            <person name="Haridas S."/>
            <person name="Albert R."/>
            <person name="Binder M."/>
            <person name="Bloem J."/>
            <person name="Labutti K."/>
            <person name="Salamov A."/>
            <person name="Andreopoulos B."/>
            <person name="Baker S."/>
            <person name="Barry K."/>
            <person name="Bills G."/>
            <person name="Bluhm B."/>
            <person name="Cannon C."/>
            <person name="Castanera R."/>
            <person name="Culley D."/>
            <person name="Daum C."/>
            <person name="Ezra D."/>
            <person name="Gonzalez J."/>
            <person name="Henrissat B."/>
            <person name="Kuo A."/>
            <person name="Liang C."/>
            <person name="Lipzen A."/>
            <person name="Lutzoni F."/>
            <person name="Magnuson J."/>
            <person name="Mondo S."/>
            <person name="Nolan M."/>
            <person name="Ohm R."/>
            <person name="Pangilinan J."/>
            <person name="Park H.-J."/>
            <person name="Ramirez L."/>
            <person name="Alfaro M."/>
            <person name="Sun H."/>
            <person name="Tritt A."/>
            <person name="Yoshinaga Y."/>
            <person name="Zwiers L.-H."/>
            <person name="Turgeon B."/>
            <person name="Goodwin S."/>
            <person name="Spatafora J."/>
            <person name="Crous P."/>
            <person name="Grigoriev I."/>
        </authorList>
    </citation>
    <scope>NUCLEOTIDE SEQUENCE</scope>
    <source>
        <strain evidence="2">CBS 269.34</strain>
    </source>
</reference>
<accession>A0A6A6QR44</accession>
<dbReference type="Proteomes" id="UP000799750">
    <property type="component" value="Unassembled WGS sequence"/>
</dbReference>
<evidence type="ECO:0000313" key="2">
    <source>
        <dbReference type="EMBL" id="KAF2494480.1"/>
    </source>
</evidence>
<proteinExistence type="predicted"/>
<evidence type="ECO:0000256" key="1">
    <source>
        <dbReference type="SAM" id="Phobius"/>
    </source>
</evidence>
<keyword evidence="1" id="KW-0472">Membrane</keyword>